<protein>
    <submittedName>
        <fullName evidence="1">(rape) hypothetical protein</fullName>
    </submittedName>
</protein>
<reference evidence="1" key="1">
    <citation type="submission" date="2021-01" db="EMBL/GenBank/DDBJ databases">
        <authorList>
            <consortium name="Genoscope - CEA"/>
            <person name="William W."/>
        </authorList>
    </citation>
    <scope>NUCLEOTIDE SEQUENCE</scope>
</reference>
<organism evidence="1">
    <name type="scientific">Brassica napus</name>
    <name type="common">Rape</name>
    <dbReference type="NCBI Taxonomy" id="3708"/>
    <lineage>
        <taxon>Eukaryota</taxon>
        <taxon>Viridiplantae</taxon>
        <taxon>Streptophyta</taxon>
        <taxon>Embryophyta</taxon>
        <taxon>Tracheophyta</taxon>
        <taxon>Spermatophyta</taxon>
        <taxon>Magnoliopsida</taxon>
        <taxon>eudicotyledons</taxon>
        <taxon>Gunneridae</taxon>
        <taxon>Pentapetalae</taxon>
        <taxon>rosids</taxon>
        <taxon>malvids</taxon>
        <taxon>Brassicales</taxon>
        <taxon>Brassicaceae</taxon>
        <taxon>Brassiceae</taxon>
        <taxon>Brassica</taxon>
    </lineage>
</organism>
<dbReference type="Gramene" id="CDX75293">
    <property type="protein sequence ID" value="CDX75293"/>
    <property type="gene ID" value="GSBRNA2T00121162001"/>
</dbReference>
<proteinExistence type="predicted"/>
<sequence>MERKIIKFNTAFIVDIHEKPVLLTCLKTIQHAKDLKTRKKKTTNLITDSEHISNG</sequence>
<dbReference type="AlphaFoldDB" id="A0A816XIB4"/>
<evidence type="ECO:0000313" key="1">
    <source>
        <dbReference type="EMBL" id="CAF2147331.1"/>
    </source>
</evidence>
<accession>A0A816XIB4</accession>
<name>A0A816XIB4_BRANA</name>
<dbReference type="EMBL" id="HG994355">
    <property type="protein sequence ID" value="CAF2147331.1"/>
    <property type="molecule type" value="Genomic_DNA"/>
</dbReference>
<gene>
    <name evidence="1" type="ORF">DARMORV10_A01P05430.1</name>
</gene>
<dbReference type="Proteomes" id="UP001295469">
    <property type="component" value="Chromosome A01"/>
</dbReference>